<reference evidence="9" key="1">
    <citation type="journal article" date="2019" name="Int. J. Syst. Evol. Microbiol.">
        <title>The Global Catalogue of Microorganisms (GCM) 10K type strain sequencing project: providing services to taxonomists for standard genome sequencing and annotation.</title>
        <authorList>
            <consortium name="The Broad Institute Genomics Platform"/>
            <consortium name="The Broad Institute Genome Sequencing Center for Infectious Disease"/>
            <person name="Wu L."/>
            <person name="Ma J."/>
        </authorList>
    </citation>
    <scope>NUCLEOTIDE SEQUENCE [LARGE SCALE GENOMIC DNA]</scope>
    <source>
        <strain evidence="9">JCM 16898</strain>
    </source>
</reference>
<keyword evidence="5 7" id="KW-0472">Membrane</keyword>
<keyword evidence="3 7" id="KW-0812">Transmembrane</keyword>
<name>A0ABP6V483_9PSEU</name>
<dbReference type="SUPFAM" id="SSF103473">
    <property type="entry name" value="MFS general substrate transporter"/>
    <property type="match status" value="2"/>
</dbReference>
<proteinExistence type="predicted"/>
<feature type="transmembrane region" description="Helical" evidence="7">
    <location>
        <begin position="22"/>
        <end position="43"/>
    </location>
</feature>
<dbReference type="InterPro" id="IPR011701">
    <property type="entry name" value="MFS"/>
</dbReference>
<evidence type="ECO:0000313" key="8">
    <source>
        <dbReference type="EMBL" id="GAA3528601.1"/>
    </source>
</evidence>
<keyword evidence="4 7" id="KW-1133">Transmembrane helix</keyword>
<feature type="transmembrane region" description="Helical" evidence="7">
    <location>
        <begin position="93"/>
        <end position="111"/>
    </location>
</feature>
<evidence type="ECO:0000256" key="7">
    <source>
        <dbReference type="SAM" id="Phobius"/>
    </source>
</evidence>
<dbReference type="Pfam" id="PF07690">
    <property type="entry name" value="MFS_1"/>
    <property type="match status" value="1"/>
</dbReference>
<feature type="transmembrane region" description="Helical" evidence="7">
    <location>
        <begin position="314"/>
        <end position="337"/>
    </location>
</feature>
<dbReference type="EMBL" id="BAAAZN010000001">
    <property type="protein sequence ID" value="GAA3528601.1"/>
    <property type="molecule type" value="Genomic_DNA"/>
</dbReference>
<evidence type="ECO:0000256" key="4">
    <source>
        <dbReference type="ARBA" id="ARBA00022989"/>
    </source>
</evidence>
<evidence type="ECO:0000256" key="6">
    <source>
        <dbReference type="SAM" id="MobiDB-lite"/>
    </source>
</evidence>
<dbReference type="InterPro" id="IPR036259">
    <property type="entry name" value="MFS_trans_sf"/>
</dbReference>
<dbReference type="PANTHER" id="PTHR23501:SF191">
    <property type="entry name" value="VACUOLAR BASIC AMINO ACID TRANSPORTER 4"/>
    <property type="match status" value="1"/>
</dbReference>
<protein>
    <recommendedName>
        <fullName evidence="10">MFS transporter</fullName>
    </recommendedName>
</protein>
<feature type="compositionally biased region" description="Low complexity" evidence="6">
    <location>
        <begin position="386"/>
        <end position="396"/>
    </location>
</feature>
<feature type="region of interest" description="Disordered" evidence="6">
    <location>
        <begin position="380"/>
        <end position="408"/>
    </location>
</feature>
<dbReference type="RefSeq" id="WP_344855629.1">
    <property type="nucleotide sequence ID" value="NZ_BAAAZN010000001.1"/>
</dbReference>
<evidence type="ECO:0000313" key="9">
    <source>
        <dbReference type="Proteomes" id="UP001500689"/>
    </source>
</evidence>
<sequence length="463" mass="48130">MAGLLVDWPLATSLAGRSYLRIGFRGCAAIGITLVVIGSLTPLPLDEHSRVLQVTASCFVIGLGMDTTTNPTLVGAQSSVGWNDRGVVTANNLFLRSIGSSAGVALFGAIANTRLGPASDEHPESALLAEAAHGVFVAIAGVAIIAAVVVACLPRRQKLRAERRVSGEHSFDVVSRHYASKYSRYRDIMVRNPTRVLASLVAARTPEAAGTLFIAQAAGEFLGGLAGGGLAVGFGRRRTLPVPLTGATLSCGTLAAVTAPTVAIVVFLAAGVFESAFHPTVATLVGAVPRDEDLPRAHDFLRAGANVGRVAGPLIGAAVALTALSAVFALNGLLLAADECCAPARRPARLWFAGAAKTQAVRAANVVVDLRDPAGVAGRLNRRPRPTSSAAAASRSLRSRRPWSRPKASWTWPTCSATWCPARRVSSPARSCTSAGDIPEAVPDTVGLLAANPSILDTVYRYW</sequence>
<feature type="transmembrane region" description="Helical" evidence="7">
    <location>
        <begin position="246"/>
        <end position="273"/>
    </location>
</feature>
<feature type="transmembrane region" description="Helical" evidence="7">
    <location>
        <begin position="131"/>
        <end position="154"/>
    </location>
</feature>
<evidence type="ECO:0000256" key="2">
    <source>
        <dbReference type="ARBA" id="ARBA00022448"/>
    </source>
</evidence>
<dbReference type="Gene3D" id="1.20.1250.20">
    <property type="entry name" value="MFS general substrate transporter like domains"/>
    <property type="match status" value="2"/>
</dbReference>
<evidence type="ECO:0008006" key="10">
    <source>
        <dbReference type="Google" id="ProtNLM"/>
    </source>
</evidence>
<keyword evidence="2" id="KW-0813">Transport</keyword>
<gene>
    <name evidence="8" type="ORF">GCM10022222_09550</name>
</gene>
<evidence type="ECO:0000256" key="3">
    <source>
        <dbReference type="ARBA" id="ARBA00022692"/>
    </source>
</evidence>
<evidence type="ECO:0000256" key="1">
    <source>
        <dbReference type="ARBA" id="ARBA00004429"/>
    </source>
</evidence>
<keyword evidence="9" id="KW-1185">Reference proteome</keyword>
<comment type="subcellular location">
    <subcellularLocation>
        <location evidence="1">Cell inner membrane</location>
        <topology evidence="1">Multi-pass membrane protein</topology>
    </subcellularLocation>
</comment>
<dbReference type="PANTHER" id="PTHR23501">
    <property type="entry name" value="MAJOR FACILITATOR SUPERFAMILY"/>
    <property type="match status" value="1"/>
</dbReference>
<evidence type="ECO:0000256" key="5">
    <source>
        <dbReference type="ARBA" id="ARBA00023136"/>
    </source>
</evidence>
<accession>A0ABP6V483</accession>
<organism evidence="8 9">
    <name type="scientific">Amycolatopsis ultiminotia</name>
    <dbReference type="NCBI Taxonomy" id="543629"/>
    <lineage>
        <taxon>Bacteria</taxon>
        <taxon>Bacillati</taxon>
        <taxon>Actinomycetota</taxon>
        <taxon>Actinomycetes</taxon>
        <taxon>Pseudonocardiales</taxon>
        <taxon>Pseudonocardiaceae</taxon>
        <taxon>Amycolatopsis</taxon>
    </lineage>
</organism>
<dbReference type="Proteomes" id="UP001500689">
    <property type="component" value="Unassembled WGS sequence"/>
</dbReference>
<comment type="caution">
    <text evidence="8">The sequence shown here is derived from an EMBL/GenBank/DDBJ whole genome shotgun (WGS) entry which is preliminary data.</text>
</comment>